<keyword evidence="4" id="KW-1185">Reference proteome</keyword>
<evidence type="ECO:0000313" key="3">
    <source>
        <dbReference type="EMBL" id="TRM58312.1"/>
    </source>
</evidence>
<organism evidence="3 4">
    <name type="scientific">Schizophyllum amplum</name>
    <dbReference type="NCBI Taxonomy" id="97359"/>
    <lineage>
        <taxon>Eukaryota</taxon>
        <taxon>Fungi</taxon>
        <taxon>Dikarya</taxon>
        <taxon>Basidiomycota</taxon>
        <taxon>Agaricomycotina</taxon>
        <taxon>Agaricomycetes</taxon>
        <taxon>Agaricomycetidae</taxon>
        <taxon>Agaricales</taxon>
        <taxon>Schizophyllaceae</taxon>
        <taxon>Schizophyllum</taxon>
    </lineage>
</organism>
<reference evidence="3 4" key="1">
    <citation type="journal article" date="2019" name="New Phytol.">
        <title>Comparative genomics reveals unique wood-decay strategies and fruiting body development in the Schizophyllaceae.</title>
        <authorList>
            <person name="Almasi E."/>
            <person name="Sahu N."/>
            <person name="Krizsan K."/>
            <person name="Balint B."/>
            <person name="Kovacs G.M."/>
            <person name="Kiss B."/>
            <person name="Cseklye J."/>
            <person name="Drula E."/>
            <person name="Henrissat B."/>
            <person name="Nagy I."/>
            <person name="Chovatia M."/>
            <person name="Adam C."/>
            <person name="LaButti K."/>
            <person name="Lipzen A."/>
            <person name="Riley R."/>
            <person name="Grigoriev I.V."/>
            <person name="Nagy L.G."/>
        </authorList>
    </citation>
    <scope>NUCLEOTIDE SEQUENCE [LARGE SCALE GENOMIC DNA]</scope>
    <source>
        <strain evidence="3 4">NL-1724</strain>
    </source>
</reference>
<keyword evidence="1" id="KW-0175">Coiled coil</keyword>
<comment type="caution">
    <text evidence="3">The sequence shown here is derived from an EMBL/GenBank/DDBJ whole genome shotgun (WGS) entry which is preliminary data.</text>
</comment>
<evidence type="ECO:0000256" key="2">
    <source>
        <dbReference type="SAM" id="MobiDB-lite"/>
    </source>
</evidence>
<dbReference type="EMBL" id="VDMD01000037">
    <property type="protein sequence ID" value="TRM58312.1"/>
    <property type="molecule type" value="Genomic_DNA"/>
</dbReference>
<dbReference type="InterPro" id="IPR032675">
    <property type="entry name" value="LRR_dom_sf"/>
</dbReference>
<sequence length="666" mass="74890">MVKKLTIDSRDFVRSMVPLLDGVLFSSLQAVVLNGFIKEHGNVVKMLPNCLRTLQADGVNEHVILHLLESCDSLQTLSLRGDCMHDATCVRLTEMHALSQVSLSVPYSGMLIPSLAICPCLRVIDLELADAIEYLPTMPTRRAFPALRSLTMSGQSSAGLARCILQSLRRDHPMEAISIRGAVHLSPDWDDFMDILTVIEYRCDPLALHTLVIMPSPGSEPVLSGEEEPDALYIKPLARFSQLTKLSLASYDGLALVDADCVTAAGGWPSMRALWLCDLRAEVQLLSLFALVPFAESCPDLVELALVFDARNNPPRLSNYRPRYRSRLTTLIVCNSPIDSENVGPVARFLAMLFPRLSSITCAESPYARLWTDVCNRVKNTPERPDKPGPVAASLRDDEYPGRTSLTEVQDVNMEDHWPKSDAHNGATASNTVPPRAVETAEDQSQALAQRVADLERVNSQLEQRNTALEKSRGKLERRYRTLEDRLEQKTRDLDSKAKTGHRIPDLARRYEDLEQSSDAQGKQILRLEREVRDLSQSKADILQQKTDIMRRCDDLERRTDEQTKYILQLERGVRPEPQQSAGSSANSESLAAQLSTVKQEKDQLQARYNALLKHAREVVTRNGDLQKHERERDQQRQQLERRCADLTKWQADMQQSLRDLASRGV</sequence>
<feature type="region of interest" description="Disordered" evidence="2">
    <location>
        <begin position="569"/>
        <end position="591"/>
    </location>
</feature>
<evidence type="ECO:0000256" key="1">
    <source>
        <dbReference type="SAM" id="Coils"/>
    </source>
</evidence>
<gene>
    <name evidence="3" type="ORF">BD626DRAFT_573737</name>
</gene>
<name>A0A550C0I1_9AGAR</name>
<protein>
    <submittedName>
        <fullName evidence="3">Uncharacterized protein</fullName>
    </submittedName>
</protein>
<dbReference type="AlphaFoldDB" id="A0A550C0I1"/>
<dbReference type="SUPFAM" id="SSF52047">
    <property type="entry name" value="RNI-like"/>
    <property type="match status" value="1"/>
</dbReference>
<proteinExistence type="predicted"/>
<feature type="region of interest" description="Disordered" evidence="2">
    <location>
        <begin position="379"/>
        <end position="403"/>
    </location>
</feature>
<dbReference type="Gene3D" id="3.80.10.10">
    <property type="entry name" value="Ribonuclease Inhibitor"/>
    <property type="match status" value="1"/>
</dbReference>
<feature type="compositionally biased region" description="Polar residues" evidence="2">
    <location>
        <begin position="578"/>
        <end position="591"/>
    </location>
</feature>
<dbReference type="Proteomes" id="UP000320762">
    <property type="component" value="Unassembled WGS sequence"/>
</dbReference>
<evidence type="ECO:0000313" key="4">
    <source>
        <dbReference type="Proteomes" id="UP000320762"/>
    </source>
</evidence>
<dbReference type="OrthoDB" id="3054858at2759"/>
<dbReference type="SUPFAM" id="SSF57997">
    <property type="entry name" value="Tropomyosin"/>
    <property type="match status" value="1"/>
</dbReference>
<feature type="coiled-coil region" evidence="1">
    <location>
        <begin position="438"/>
        <end position="559"/>
    </location>
</feature>
<accession>A0A550C0I1</accession>